<gene>
    <name evidence="2" type="ORF">WMY93_028904</name>
</gene>
<keyword evidence="3" id="KW-1185">Reference proteome</keyword>
<accession>A0AAW0MT47</accession>
<organism evidence="2 3">
    <name type="scientific">Mugilogobius chulae</name>
    <name type="common">yellowstripe goby</name>
    <dbReference type="NCBI Taxonomy" id="88201"/>
    <lineage>
        <taxon>Eukaryota</taxon>
        <taxon>Metazoa</taxon>
        <taxon>Chordata</taxon>
        <taxon>Craniata</taxon>
        <taxon>Vertebrata</taxon>
        <taxon>Euteleostomi</taxon>
        <taxon>Actinopterygii</taxon>
        <taxon>Neopterygii</taxon>
        <taxon>Teleostei</taxon>
        <taxon>Neoteleostei</taxon>
        <taxon>Acanthomorphata</taxon>
        <taxon>Gobiaria</taxon>
        <taxon>Gobiiformes</taxon>
        <taxon>Gobioidei</taxon>
        <taxon>Gobiidae</taxon>
        <taxon>Gobionellinae</taxon>
        <taxon>Mugilogobius</taxon>
    </lineage>
</organism>
<protein>
    <submittedName>
        <fullName evidence="2">Uncharacterized protein</fullName>
    </submittedName>
</protein>
<dbReference type="SUPFAM" id="SSF53098">
    <property type="entry name" value="Ribonuclease H-like"/>
    <property type="match status" value="1"/>
</dbReference>
<dbReference type="EMBL" id="JBBPFD010000021">
    <property type="protein sequence ID" value="KAK7882730.1"/>
    <property type="molecule type" value="Genomic_DNA"/>
</dbReference>
<dbReference type="InterPro" id="IPR012337">
    <property type="entry name" value="RNaseH-like_sf"/>
</dbReference>
<feature type="compositionally biased region" description="Polar residues" evidence="1">
    <location>
        <begin position="175"/>
        <end position="184"/>
    </location>
</feature>
<reference evidence="3" key="1">
    <citation type="submission" date="2024-04" db="EMBL/GenBank/DDBJ databases">
        <title>Salinicola lusitanus LLJ914,a marine bacterium isolated from the Okinawa Trough.</title>
        <authorList>
            <person name="Li J."/>
        </authorList>
    </citation>
    <scope>NUCLEOTIDE SEQUENCE [LARGE SCALE GENOMIC DNA]</scope>
</reference>
<evidence type="ECO:0000256" key="1">
    <source>
        <dbReference type="SAM" id="MobiDB-lite"/>
    </source>
</evidence>
<proteinExistence type="predicted"/>
<name>A0AAW0MT47_9GOBI</name>
<dbReference type="AlphaFoldDB" id="A0AAW0MT47"/>
<feature type="region of interest" description="Disordered" evidence="1">
    <location>
        <begin position="159"/>
        <end position="184"/>
    </location>
</feature>
<dbReference type="Proteomes" id="UP001460270">
    <property type="component" value="Unassembled WGS sequence"/>
</dbReference>
<evidence type="ECO:0000313" key="3">
    <source>
        <dbReference type="Proteomes" id="UP001460270"/>
    </source>
</evidence>
<comment type="caution">
    <text evidence="2">The sequence shown here is derived from an EMBL/GenBank/DDBJ whole genome shotgun (WGS) entry which is preliminary data.</text>
</comment>
<evidence type="ECO:0000313" key="2">
    <source>
        <dbReference type="EMBL" id="KAK7882730.1"/>
    </source>
</evidence>
<sequence length="184" mass="21146">MEGIQLEVLNSLGEFLSVFKDASEELEGDRYPTINSVLLWYNKLKAHCEPRCGDPDYIQYIRDRALKLLQEKLSITTTHKIALFLTPRFKSLKMLHPDERQAVHAEARRLMTALTSPQPYISAAHSMSVEGLGNSSQEFSEEETLEAVRGFVRITSETQTERTVRHRGLNRTEQHQQTSCTRRL</sequence>